<dbReference type="InterPro" id="IPR020843">
    <property type="entry name" value="ER"/>
</dbReference>
<dbReference type="SUPFAM" id="SSF50129">
    <property type="entry name" value="GroES-like"/>
    <property type="match status" value="2"/>
</dbReference>
<dbReference type="Gene3D" id="3.90.180.10">
    <property type="entry name" value="Medium-chain alcohol dehydrogenases, catalytic domain"/>
    <property type="match status" value="1"/>
</dbReference>
<reference evidence="3 4" key="1">
    <citation type="submission" date="2024-03" db="EMBL/GenBank/DDBJ databases">
        <title>Genome-scale model development and genomic sequencing of the oleaginous clade Lipomyces.</title>
        <authorList>
            <consortium name="Lawrence Berkeley National Laboratory"/>
            <person name="Czajka J.J."/>
            <person name="Han Y."/>
            <person name="Kim J."/>
            <person name="Mondo S.J."/>
            <person name="Hofstad B.A."/>
            <person name="Robles A."/>
            <person name="Haridas S."/>
            <person name="Riley R."/>
            <person name="LaButti K."/>
            <person name="Pangilinan J."/>
            <person name="Andreopoulos W."/>
            <person name="Lipzen A."/>
            <person name="Yan J."/>
            <person name="Wang M."/>
            <person name="Ng V."/>
            <person name="Grigoriev I.V."/>
            <person name="Spatafora J.W."/>
            <person name="Magnuson J.K."/>
            <person name="Baker S.E."/>
            <person name="Pomraning K.R."/>
        </authorList>
    </citation>
    <scope>NUCLEOTIDE SEQUENCE [LARGE SCALE GENOMIC DNA]</scope>
    <source>
        <strain evidence="3 4">Phaff 52-87</strain>
    </source>
</reference>
<dbReference type="EMBL" id="JBBJBU010000001">
    <property type="protein sequence ID" value="KAK7207414.1"/>
    <property type="molecule type" value="Genomic_DNA"/>
</dbReference>
<dbReference type="GeneID" id="90036437"/>
<dbReference type="SMART" id="SM00829">
    <property type="entry name" value="PKS_ER"/>
    <property type="match status" value="1"/>
</dbReference>
<dbReference type="Gene3D" id="3.40.50.720">
    <property type="entry name" value="NAD(P)-binding Rossmann-like Domain"/>
    <property type="match status" value="1"/>
</dbReference>
<dbReference type="SUPFAM" id="SSF51735">
    <property type="entry name" value="NAD(P)-binding Rossmann-fold domains"/>
    <property type="match status" value="1"/>
</dbReference>
<evidence type="ECO:0000313" key="3">
    <source>
        <dbReference type="EMBL" id="KAK7207414.1"/>
    </source>
</evidence>
<dbReference type="PANTHER" id="PTHR43205">
    <property type="entry name" value="PROSTAGLANDIN REDUCTASE"/>
    <property type="match status" value="1"/>
</dbReference>
<evidence type="ECO:0000256" key="1">
    <source>
        <dbReference type="ARBA" id="ARBA00023002"/>
    </source>
</evidence>
<comment type="caution">
    <text evidence="3">The sequence shown here is derived from an EMBL/GenBank/DDBJ whole genome shotgun (WGS) entry which is preliminary data.</text>
</comment>
<dbReference type="Pfam" id="PF00107">
    <property type="entry name" value="ADH_zinc_N"/>
    <property type="match status" value="1"/>
</dbReference>
<dbReference type="Proteomes" id="UP001498771">
    <property type="component" value="Unassembled WGS sequence"/>
</dbReference>
<dbReference type="Pfam" id="PF16884">
    <property type="entry name" value="ADH_N_2"/>
    <property type="match status" value="1"/>
</dbReference>
<proteinExistence type="predicted"/>
<dbReference type="InterPro" id="IPR011032">
    <property type="entry name" value="GroES-like_sf"/>
</dbReference>
<name>A0ABR1FC43_9ASCO</name>
<dbReference type="PANTHER" id="PTHR43205:SF7">
    <property type="entry name" value="PROSTAGLANDIN REDUCTASE 1"/>
    <property type="match status" value="1"/>
</dbReference>
<dbReference type="InterPro" id="IPR013149">
    <property type="entry name" value="ADH-like_C"/>
</dbReference>
<dbReference type="InterPro" id="IPR045010">
    <property type="entry name" value="MDR_fam"/>
</dbReference>
<dbReference type="InterPro" id="IPR041694">
    <property type="entry name" value="ADH_N_2"/>
</dbReference>
<feature type="domain" description="Enoyl reductase (ER)" evidence="2">
    <location>
        <begin position="20"/>
        <end position="347"/>
    </location>
</feature>
<keyword evidence="4" id="KW-1185">Reference proteome</keyword>
<sequence>MASIENKSVIFKSVPVGYPTADNLPVVSSTIPASAPEGGLLIKVLTISLDPYMRGRMRDASKKSYSPAFPLDQPTAGFGVSKVLDSAVAGFAKDDLVVSPVTNHAQYMAVPAALVGTFKKVTNPYNFPLSYFVGVLGMPGLTAYTSLEYVVGPLKAGETILVSAAAGAVGQIVGQIAKKRGLKVYGTVGSDEKVKYLTDKLGFDDAWNYKTETDCVAAINKHIPQGIDIFFDNVGGDLLDAVLVTANDFARIACCGQISQYNAKPEELYGYKNLMEIVTRRLKLQGFIVGDLVQQHPDVLGKFFAEVSGYLHDGSFVYQEDVVEGLENFADAFVGLLKGKNFGKLVIKVADE</sequence>
<organism evidence="3 4">
    <name type="scientific">Myxozyma melibiosi</name>
    <dbReference type="NCBI Taxonomy" id="54550"/>
    <lineage>
        <taxon>Eukaryota</taxon>
        <taxon>Fungi</taxon>
        <taxon>Dikarya</taxon>
        <taxon>Ascomycota</taxon>
        <taxon>Saccharomycotina</taxon>
        <taxon>Lipomycetes</taxon>
        <taxon>Lipomycetales</taxon>
        <taxon>Lipomycetaceae</taxon>
        <taxon>Myxozyma</taxon>
    </lineage>
</organism>
<dbReference type="InterPro" id="IPR036291">
    <property type="entry name" value="NAD(P)-bd_dom_sf"/>
</dbReference>
<keyword evidence="1" id="KW-0560">Oxidoreductase</keyword>
<dbReference type="RefSeq" id="XP_064770447.1">
    <property type="nucleotide sequence ID" value="XM_064910925.1"/>
</dbReference>
<dbReference type="CDD" id="cd05288">
    <property type="entry name" value="PGDH"/>
    <property type="match status" value="1"/>
</dbReference>
<accession>A0ABR1FC43</accession>
<gene>
    <name evidence="3" type="ORF">BZA70DRAFT_264787</name>
</gene>
<evidence type="ECO:0000259" key="2">
    <source>
        <dbReference type="SMART" id="SM00829"/>
    </source>
</evidence>
<protein>
    <recommendedName>
        <fullName evidence="2">Enoyl reductase (ER) domain-containing protein</fullName>
    </recommendedName>
</protein>
<evidence type="ECO:0000313" key="4">
    <source>
        <dbReference type="Proteomes" id="UP001498771"/>
    </source>
</evidence>